<dbReference type="PANTHER" id="PTHR30250">
    <property type="entry name" value="PST FAMILY PREDICTED COLANIC ACID TRANSPORTER"/>
    <property type="match status" value="1"/>
</dbReference>
<sequence>MTTRGKLIRNVASNWARIGSGVFWGLILTPIFLKTLGKSDYGIWLLVNSLVGYYGLLDLGTRSAVVRYASRSIAKSEDDSTNETFNTALFVYTIVGFAALLISFALGFILPRIHGFAAGQHPDATLLIIVIGANVAVALPGKLIEGMLSAIERFDLSNGIGMGFAAGRNLIFIVALLRGADLVTLSWILLVTTIFEQSTIALVVARKVPGLRFSLRLARKSQMREIFNYGIHSVLGQAGERLRLYTDSVVIGAFLPSAAISLFTVGQRPLSYLSKLSLGVSRVLTPAFSRTEAVATNERMANLLLLGTRGSTLVTSLACLILLVSGPDLLHLWVGDGFTESYGVLYALLPAYLLSAGTTPVNAILLGTSRHQRLSQVTIVEGLINLGLSIWLIHPLGVLGVAIGTSAPMLVARFFVLPIYACRNIDLPYRTFLLRGLAPALPGLITGGIAGWLVKEQLPGNDLWTVAAVVATTGIGYLAATVFVLRATNDPIWPGNRRGSSRVVRTESKTSPSSAAILTEADPSDGLRILLIAYRFPPQGGGGVQRPAKLVKFWSRAGHKVLVLTSEPEHAQLVDDTLLDEIPREVERIEVKDPSLYQRLHVARSAARNPIAQRLLQAAMFLVYHCATPDLVAGWKRPAERAGTAAIGRFRPDVIIVTGPPWTPFLVGETLARNTGLPLVLDYRDPWMQSYLQLGRGLIPHLRDARIERRVVRQAAGVGAAHREILRRLPEYGSEGTRRIWIPNGRDPDDFPSPAVAPPSDRFVLGYTGGFFRWRAPVVLFGVLEELLREGRIGPDTFTFRMAGSVRPALGLIAADSPLHGVIEVQGYLSHGDSVRLLQGSTVNFVLEADQEGRNHHTPGKFYEVLHVGRPVLLLCPEGVTATLGRRIGGCWIAHPEDRTAIREVMIDMLDRWKSGASMPRVNPDRLRFYDRAHQAQRYARFLASLAGRSAERSERRIRAAGE</sequence>
<dbReference type="PANTHER" id="PTHR30250:SF26">
    <property type="entry name" value="PSMA PROTEIN"/>
    <property type="match status" value="1"/>
</dbReference>
<protein>
    <submittedName>
        <fullName evidence="8">Polysaccharide biosynthesis C-terminal domain-containing protein</fullName>
    </submittedName>
</protein>
<proteinExistence type="predicted"/>
<dbReference type="InterPro" id="IPR050833">
    <property type="entry name" value="Poly_Biosynth_Transport"/>
</dbReference>
<reference evidence="8" key="1">
    <citation type="submission" date="2020-04" db="EMBL/GenBank/DDBJ databases">
        <authorList>
            <person name="Zhang T."/>
        </authorList>
    </citation>
    <scope>NUCLEOTIDE SEQUENCE</scope>
    <source>
        <strain evidence="8">HKST-UBA01</strain>
    </source>
</reference>
<evidence type="ECO:0000256" key="3">
    <source>
        <dbReference type="ARBA" id="ARBA00022692"/>
    </source>
</evidence>
<dbReference type="SUPFAM" id="SSF53756">
    <property type="entry name" value="UDP-Glycosyltransferase/glycogen phosphorylase"/>
    <property type="match status" value="1"/>
</dbReference>
<organism evidence="8 9">
    <name type="scientific">Eiseniibacteriota bacterium</name>
    <dbReference type="NCBI Taxonomy" id="2212470"/>
    <lineage>
        <taxon>Bacteria</taxon>
        <taxon>Candidatus Eiseniibacteriota</taxon>
    </lineage>
</organism>
<dbReference type="InterPro" id="IPR002797">
    <property type="entry name" value="Polysacc_synth"/>
</dbReference>
<feature type="transmembrane region" description="Helical" evidence="6">
    <location>
        <begin position="156"/>
        <end position="177"/>
    </location>
</feature>
<evidence type="ECO:0000256" key="2">
    <source>
        <dbReference type="ARBA" id="ARBA00022475"/>
    </source>
</evidence>
<dbReference type="Pfam" id="PF13579">
    <property type="entry name" value="Glyco_trans_4_4"/>
    <property type="match status" value="1"/>
</dbReference>
<dbReference type="EMBL" id="JAGQHR010000034">
    <property type="protein sequence ID" value="MCA9726479.1"/>
    <property type="molecule type" value="Genomic_DNA"/>
</dbReference>
<dbReference type="Proteomes" id="UP000697710">
    <property type="component" value="Unassembled WGS sequence"/>
</dbReference>
<comment type="caution">
    <text evidence="8">The sequence shown here is derived from an EMBL/GenBank/DDBJ whole genome shotgun (WGS) entry which is preliminary data.</text>
</comment>
<dbReference type="GO" id="GO:0005886">
    <property type="term" value="C:plasma membrane"/>
    <property type="evidence" value="ECO:0007669"/>
    <property type="project" value="UniProtKB-SubCell"/>
</dbReference>
<feature type="transmembrane region" description="Helical" evidence="6">
    <location>
        <begin position="466"/>
        <end position="488"/>
    </location>
</feature>
<keyword evidence="2" id="KW-1003">Cell membrane</keyword>
<dbReference type="InterPro" id="IPR028098">
    <property type="entry name" value="Glyco_trans_4-like_N"/>
</dbReference>
<name>A0A956RPB1_UNCEI</name>
<dbReference type="Gene3D" id="3.40.50.2000">
    <property type="entry name" value="Glycogen Phosphorylase B"/>
    <property type="match status" value="2"/>
</dbReference>
<evidence type="ECO:0000256" key="6">
    <source>
        <dbReference type="SAM" id="Phobius"/>
    </source>
</evidence>
<feature type="transmembrane region" description="Helical" evidence="6">
    <location>
        <begin position="183"/>
        <end position="205"/>
    </location>
</feature>
<keyword evidence="5 6" id="KW-0472">Membrane</keyword>
<dbReference type="AlphaFoldDB" id="A0A956RPB1"/>
<feature type="domain" description="Glycosyltransferase subfamily 4-like N-terminal" evidence="7">
    <location>
        <begin position="541"/>
        <end position="745"/>
    </location>
</feature>
<feature type="transmembrane region" description="Helical" evidence="6">
    <location>
        <begin position="45"/>
        <end position="68"/>
    </location>
</feature>
<comment type="subcellular location">
    <subcellularLocation>
        <location evidence="1">Cell membrane</location>
        <topology evidence="1">Multi-pass membrane protein</topology>
    </subcellularLocation>
</comment>
<accession>A0A956RPB1</accession>
<evidence type="ECO:0000256" key="5">
    <source>
        <dbReference type="ARBA" id="ARBA00023136"/>
    </source>
</evidence>
<feature type="transmembrane region" description="Helical" evidence="6">
    <location>
        <begin position="344"/>
        <end position="367"/>
    </location>
</feature>
<feature type="transmembrane region" description="Helical" evidence="6">
    <location>
        <begin position="399"/>
        <end position="420"/>
    </location>
</feature>
<evidence type="ECO:0000256" key="4">
    <source>
        <dbReference type="ARBA" id="ARBA00022989"/>
    </source>
</evidence>
<evidence type="ECO:0000259" key="7">
    <source>
        <dbReference type="Pfam" id="PF13579"/>
    </source>
</evidence>
<feature type="transmembrane region" description="Helical" evidence="6">
    <location>
        <begin position="125"/>
        <end position="144"/>
    </location>
</feature>
<evidence type="ECO:0000256" key="1">
    <source>
        <dbReference type="ARBA" id="ARBA00004651"/>
    </source>
</evidence>
<reference evidence="8" key="2">
    <citation type="journal article" date="2021" name="Microbiome">
        <title>Successional dynamics and alternative stable states in a saline activated sludge microbial community over 9 years.</title>
        <authorList>
            <person name="Wang Y."/>
            <person name="Ye J."/>
            <person name="Ju F."/>
            <person name="Liu L."/>
            <person name="Boyd J.A."/>
            <person name="Deng Y."/>
            <person name="Parks D.H."/>
            <person name="Jiang X."/>
            <person name="Yin X."/>
            <person name="Woodcroft B.J."/>
            <person name="Tyson G.W."/>
            <person name="Hugenholtz P."/>
            <person name="Polz M.F."/>
            <person name="Zhang T."/>
        </authorList>
    </citation>
    <scope>NUCLEOTIDE SEQUENCE</scope>
    <source>
        <strain evidence="8">HKST-UBA01</strain>
    </source>
</reference>
<evidence type="ECO:0000313" key="8">
    <source>
        <dbReference type="EMBL" id="MCA9726479.1"/>
    </source>
</evidence>
<feature type="transmembrane region" description="Helical" evidence="6">
    <location>
        <begin position="89"/>
        <end position="113"/>
    </location>
</feature>
<dbReference type="Pfam" id="PF01943">
    <property type="entry name" value="Polysacc_synt"/>
    <property type="match status" value="1"/>
</dbReference>
<feature type="transmembrane region" description="Helical" evidence="6">
    <location>
        <begin position="303"/>
        <end position="324"/>
    </location>
</feature>
<keyword evidence="3 6" id="KW-0812">Transmembrane</keyword>
<gene>
    <name evidence="8" type="ORF">KC729_02280</name>
</gene>
<keyword evidence="4 6" id="KW-1133">Transmembrane helix</keyword>
<evidence type="ECO:0000313" key="9">
    <source>
        <dbReference type="Proteomes" id="UP000697710"/>
    </source>
</evidence>
<feature type="transmembrane region" description="Helical" evidence="6">
    <location>
        <begin position="12"/>
        <end position="33"/>
    </location>
</feature>
<feature type="transmembrane region" description="Helical" evidence="6">
    <location>
        <begin position="432"/>
        <end position="454"/>
    </location>
</feature>